<feature type="transmembrane region" description="Helical" evidence="15">
    <location>
        <begin position="210"/>
        <end position="227"/>
    </location>
</feature>
<evidence type="ECO:0000256" key="1">
    <source>
        <dbReference type="ARBA" id="ARBA00001971"/>
    </source>
</evidence>
<dbReference type="InterPro" id="IPR001128">
    <property type="entry name" value="Cyt_P450"/>
</dbReference>
<dbReference type="GO" id="GO:0005789">
    <property type="term" value="C:endoplasmic reticulum membrane"/>
    <property type="evidence" value="ECO:0007669"/>
    <property type="project" value="UniProtKB-SubCell"/>
</dbReference>
<dbReference type="Proteomes" id="UP000038045">
    <property type="component" value="Unplaced"/>
</dbReference>
<comment type="subcellular location">
    <subcellularLocation>
        <location evidence="3">Endoplasmic reticulum membrane</location>
        <topology evidence="3">Peripheral membrane protein</topology>
    </subcellularLocation>
    <subcellularLocation>
        <location evidence="2">Microsome membrane</location>
        <topology evidence="2">Peripheral membrane protein</topology>
    </subcellularLocation>
</comment>
<reference evidence="17" key="1">
    <citation type="submission" date="2017-02" db="UniProtKB">
        <authorList>
            <consortium name="WormBaseParasite"/>
        </authorList>
    </citation>
    <scope>IDENTIFICATION</scope>
</reference>
<dbReference type="WBParaSite" id="PTRK_0000318500.1">
    <property type="protein sequence ID" value="PTRK_0000318500.1"/>
    <property type="gene ID" value="PTRK_0000318500"/>
</dbReference>
<keyword evidence="6 13" id="KW-0479">Metal-binding</keyword>
<dbReference type="Gene3D" id="1.10.630.10">
    <property type="entry name" value="Cytochrome P450"/>
    <property type="match status" value="1"/>
</dbReference>
<evidence type="ECO:0000256" key="4">
    <source>
        <dbReference type="ARBA" id="ARBA00010617"/>
    </source>
</evidence>
<dbReference type="PANTHER" id="PTHR24284">
    <property type="entry name" value="CYTOCHROME P450 FAMILY"/>
    <property type="match status" value="1"/>
</dbReference>
<evidence type="ECO:0000256" key="5">
    <source>
        <dbReference type="ARBA" id="ARBA00022617"/>
    </source>
</evidence>
<organism evidence="16 17">
    <name type="scientific">Parastrongyloides trichosuri</name>
    <name type="common">Possum-specific nematode worm</name>
    <dbReference type="NCBI Taxonomy" id="131310"/>
    <lineage>
        <taxon>Eukaryota</taxon>
        <taxon>Metazoa</taxon>
        <taxon>Ecdysozoa</taxon>
        <taxon>Nematoda</taxon>
        <taxon>Chromadorea</taxon>
        <taxon>Rhabditida</taxon>
        <taxon>Tylenchina</taxon>
        <taxon>Panagrolaimomorpha</taxon>
        <taxon>Strongyloidoidea</taxon>
        <taxon>Strongyloididae</taxon>
        <taxon>Parastrongyloides</taxon>
    </lineage>
</organism>
<keyword evidence="15" id="KW-0812">Transmembrane</keyword>
<evidence type="ECO:0000256" key="6">
    <source>
        <dbReference type="ARBA" id="ARBA00022723"/>
    </source>
</evidence>
<keyword evidence="9 14" id="KW-0560">Oxidoreductase</keyword>
<dbReference type="GO" id="GO:0004497">
    <property type="term" value="F:monooxygenase activity"/>
    <property type="evidence" value="ECO:0007669"/>
    <property type="project" value="UniProtKB-KW"/>
</dbReference>
<dbReference type="AlphaFoldDB" id="A0A0N4Z7N3"/>
<evidence type="ECO:0000256" key="12">
    <source>
        <dbReference type="ARBA" id="ARBA00023136"/>
    </source>
</evidence>
<keyword evidence="12 15" id="KW-0472">Membrane</keyword>
<evidence type="ECO:0000256" key="10">
    <source>
        <dbReference type="ARBA" id="ARBA00023004"/>
    </source>
</evidence>
<sequence>MIYCYKYYQKVSKYPTGPRPLPFVGNCHQIDYINIQDWLGEQAKIHGPVFTIFTPTPTVILMNYDTVREAFQDKQSETSGRPLRTPEILLSKSPNTGISTSNGENWLEQRTGSLHFLRQISLKANKIERSITIGVKEYLKYIEQSKSIKSYCDIILPTKLFVTNNLQDILFNYRYYYPSSTYKNFINNLELASQKIDSYKCYIIAQLIPFYPYFYHLLFIFTGQLVFKVNQMFRFVRDEVSKSKILFNEKNGCKSFSDEYVKRIEILKLQDTTYTLENLETTALNLFTSGFNVSNEVIKGCLLCLAENQYIQKEMRKEIEKICDKENLVSIVQRMSLPYCNSVIFELLRYTSITSFTHPHITSKEITINSLTIPSGTVLIGNLYNIHHNDKSFIHGDIIIPDRFISPDTGKLSKELLVKLIPFGLGPRKCIGEEIMIMELFLLLTNIVKYYNIKKYDDNNIDTIHYHFNSTAKVQTSKYVFEEVV</sequence>
<dbReference type="Pfam" id="PF00067">
    <property type="entry name" value="p450"/>
    <property type="match status" value="1"/>
</dbReference>
<dbReference type="InterPro" id="IPR036396">
    <property type="entry name" value="Cyt_P450_sf"/>
</dbReference>
<evidence type="ECO:0000256" key="9">
    <source>
        <dbReference type="ARBA" id="ARBA00023002"/>
    </source>
</evidence>
<evidence type="ECO:0000256" key="2">
    <source>
        <dbReference type="ARBA" id="ARBA00004174"/>
    </source>
</evidence>
<evidence type="ECO:0000256" key="11">
    <source>
        <dbReference type="ARBA" id="ARBA00023033"/>
    </source>
</evidence>
<comment type="cofactor">
    <cofactor evidence="1 13">
        <name>heme</name>
        <dbReference type="ChEBI" id="CHEBI:30413"/>
    </cofactor>
</comment>
<keyword evidence="5 13" id="KW-0349">Heme</keyword>
<dbReference type="GO" id="GO:0005506">
    <property type="term" value="F:iron ion binding"/>
    <property type="evidence" value="ECO:0007669"/>
    <property type="project" value="InterPro"/>
</dbReference>
<keyword evidence="8" id="KW-0492">Microsome</keyword>
<dbReference type="SUPFAM" id="SSF48264">
    <property type="entry name" value="Cytochrome P450"/>
    <property type="match status" value="1"/>
</dbReference>
<evidence type="ECO:0000256" key="13">
    <source>
        <dbReference type="PIRSR" id="PIRSR602401-1"/>
    </source>
</evidence>
<proteinExistence type="inferred from homology"/>
<dbReference type="InterPro" id="IPR002401">
    <property type="entry name" value="Cyt_P450_E_grp-I"/>
</dbReference>
<keyword evidence="11 14" id="KW-0503">Monooxygenase</keyword>
<dbReference type="InterPro" id="IPR017972">
    <property type="entry name" value="Cyt_P450_CS"/>
</dbReference>
<keyword evidence="10 13" id="KW-0408">Iron</keyword>
<evidence type="ECO:0000256" key="7">
    <source>
        <dbReference type="ARBA" id="ARBA00022824"/>
    </source>
</evidence>
<feature type="binding site" description="axial binding residue" evidence="13">
    <location>
        <position position="430"/>
    </location>
    <ligand>
        <name>heme</name>
        <dbReference type="ChEBI" id="CHEBI:30413"/>
    </ligand>
    <ligandPart>
        <name>Fe</name>
        <dbReference type="ChEBI" id="CHEBI:18248"/>
    </ligandPart>
</feature>
<accession>A0A0N4Z7N3</accession>
<evidence type="ECO:0000256" key="15">
    <source>
        <dbReference type="SAM" id="Phobius"/>
    </source>
</evidence>
<keyword evidence="16" id="KW-1185">Reference proteome</keyword>
<dbReference type="PRINTS" id="PR00385">
    <property type="entry name" value="P450"/>
</dbReference>
<dbReference type="PANTHER" id="PTHR24284:SF1">
    <property type="entry name" value="CYTOCHROME P450 FAMILY"/>
    <property type="match status" value="1"/>
</dbReference>
<evidence type="ECO:0000256" key="3">
    <source>
        <dbReference type="ARBA" id="ARBA00004406"/>
    </source>
</evidence>
<evidence type="ECO:0000313" key="16">
    <source>
        <dbReference type="Proteomes" id="UP000038045"/>
    </source>
</evidence>
<dbReference type="STRING" id="131310.A0A0N4Z7N3"/>
<evidence type="ECO:0000256" key="14">
    <source>
        <dbReference type="RuleBase" id="RU000461"/>
    </source>
</evidence>
<dbReference type="PRINTS" id="PR00463">
    <property type="entry name" value="EP450I"/>
</dbReference>
<name>A0A0N4Z7N3_PARTI</name>
<dbReference type="GO" id="GO:0016705">
    <property type="term" value="F:oxidoreductase activity, acting on paired donors, with incorporation or reduction of molecular oxygen"/>
    <property type="evidence" value="ECO:0007669"/>
    <property type="project" value="InterPro"/>
</dbReference>
<protein>
    <submittedName>
        <fullName evidence="17">Cytochrome P450</fullName>
    </submittedName>
</protein>
<dbReference type="PROSITE" id="PS00086">
    <property type="entry name" value="CYTOCHROME_P450"/>
    <property type="match status" value="1"/>
</dbReference>
<keyword evidence="15" id="KW-1133">Transmembrane helix</keyword>
<comment type="similarity">
    <text evidence="4 14">Belongs to the cytochrome P450 family.</text>
</comment>
<keyword evidence="7" id="KW-0256">Endoplasmic reticulum</keyword>
<evidence type="ECO:0000256" key="8">
    <source>
        <dbReference type="ARBA" id="ARBA00022848"/>
    </source>
</evidence>
<evidence type="ECO:0000313" key="17">
    <source>
        <dbReference type="WBParaSite" id="PTRK_0000318500.1"/>
    </source>
</evidence>
<dbReference type="GO" id="GO:0020037">
    <property type="term" value="F:heme binding"/>
    <property type="evidence" value="ECO:0007669"/>
    <property type="project" value="InterPro"/>
</dbReference>
<dbReference type="FunFam" id="1.10.630.10:FF:000238">
    <property type="entry name" value="Cytochrome P450 2A6"/>
    <property type="match status" value="1"/>
</dbReference>